<sequence length="408" mass="46488">MVIHWKTDTLGNIPIKFIDGDRSSKYPKREEFVSEGIPFLNGESINENYVNLSKVNFITEEKFLSITKGRLQKGDLILTTRGNGVGQAALFNKTSQDALINAQLLILRPDKSHIDPAFLYYSFITPFFKSNLKNFVSGSAQPQLPIKSLRNIKFSYPPLITQCKISEILSKYDNLIDNNNRRIALLEESIHLLYKDWFVRLRFPGYESVKVVDGIPDGWEISSIGNLSDLITRGITPKYDLESPKIVINQKCIRNYHINFDFARQHLSDVPEQKKIKFGDVLINSTGMGTLGRVAQVLTNFENVTVDTHITIVRPKIELEKHFFGVSLEYLQNYLDTLGEGATGQTELKRQILSAVPILVPNKNIRHQFDQKVLSSRILVQKLLDQNQKLKEARDLLLPRLMSGKITV</sequence>
<comment type="caution">
    <text evidence="5">The sequence shown here is derived from an EMBL/GenBank/DDBJ whole genome shotgun (WGS) entry which is preliminary data.</text>
</comment>
<organism evidence="5 6">
    <name type="scientific">Dolichospermum planctonicum CS-1226</name>
    <dbReference type="NCBI Taxonomy" id="3021751"/>
    <lineage>
        <taxon>Bacteria</taxon>
        <taxon>Bacillati</taxon>
        <taxon>Cyanobacteriota</taxon>
        <taxon>Cyanophyceae</taxon>
        <taxon>Nostocales</taxon>
        <taxon>Aphanizomenonaceae</taxon>
        <taxon>Dolichospermum</taxon>
        <taxon>Dolichospermum planctonicum</taxon>
    </lineage>
</organism>
<keyword evidence="6" id="KW-1185">Reference proteome</keyword>
<feature type="domain" description="Type I restriction modification DNA specificity" evidence="4">
    <location>
        <begin position="216"/>
        <end position="371"/>
    </location>
</feature>
<protein>
    <submittedName>
        <fullName evidence="5">Restriction endonuclease subunit S</fullName>
    </submittedName>
</protein>
<evidence type="ECO:0000256" key="3">
    <source>
        <dbReference type="ARBA" id="ARBA00023125"/>
    </source>
</evidence>
<proteinExistence type="inferred from homology"/>
<keyword evidence="5" id="KW-0540">Nuclease</keyword>
<keyword evidence="2" id="KW-0680">Restriction system</keyword>
<comment type="similarity">
    <text evidence="1">Belongs to the type-I restriction system S methylase family.</text>
</comment>
<dbReference type="SUPFAM" id="SSF116734">
    <property type="entry name" value="DNA methylase specificity domain"/>
    <property type="match status" value="2"/>
</dbReference>
<name>A0ABT5AHK6_9CYAN</name>
<keyword evidence="5" id="KW-0378">Hydrolase</keyword>
<dbReference type="EMBL" id="JAQMUC010000073">
    <property type="protein sequence ID" value="MDB9536761.1"/>
    <property type="molecule type" value="Genomic_DNA"/>
</dbReference>
<dbReference type="Pfam" id="PF01420">
    <property type="entry name" value="Methylase_S"/>
    <property type="match status" value="2"/>
</dbReference>
<evidence type="ECO:0000256" key="1">
    <source>
        <dbReference type="ARBA" id="ARBA00010923"/>
    </source>
</evidence>
<evidence type="ECO:0000259" key="4">
    <source>
        <dbReference type="Pfam" id="PF01420"/>
    </source>
</evidence>
<evidence type="ECO:0000313" key="6">
    <source>
        <dbReference type="Proteomes" id="UP001211249"/>
    </source>
</evidence>
<gene>
    <name evidence="5" type="ORF">PN451_13160</name>
</gene>
<keyword evidence="5" id="KW-0255">Endonuclease</keyword>
<dbReference type="PANTHER" id="PTHR30408">
    <property type="entry name" value="TYPE-1 RESTRICTION ENZYME ECOKI SPECIFICITY PROTEIN"/>
    <property type="match status" value="1"/>
</dbReference>
<dbReference type="Gene3D" id="3.90.220.20">
    <property type="entry name" value="DNA methylase specificity domains"/>
    <property type="match status" value="2"/>
</dbReference>
<evidence type="ECO:0000256" key="2">
    <source>
        <dbReference type="ARBA" id="ARBA00022747"/>
    </source>
</evidence>
<feature type="domain" description="Type I restriction modification DNA specificity" evidence="4">
    <location>
        <begin position="26"/>
        <end position="187"/>
    </location>
</feature>
<dbReference type="InterPro" id="IPR044946">
    <property type="entry name" value="Restrct_endonuc_typeI_TRD_sf"/>
</dbReference>
<dbReference type="RefSeq" id="WP_271796522.1">
    <property type="nucleotide sequence ID" value="NZ_JAQMUC010000073.1"/>
</dbReference>
<reference evidence="5 6" key="1">
    <citation type="submission" date="2023-01" db="EMBL/GenBank/DDBJ databases">
        <title>Genomes from the Australian National Cyanobacteria Reference Collection.</title>
        <authorList>
            <person name="Willis A."/>
            <person name="Lee E.M.F."/>
        </authorList>
    </citation>
    <scope>NUCLEOTIDE SEQUENCE [LARGE SCALE GENOMIC DNA]</scope>
    <source>
        <strain evidence="5 6">CS-1226</strain>
    </source>
</reference>
<dbReference type="PANTHER" id="PTHR30408:SF13">
    <property type="entry name" value="TYPE I RESTRICTION ENZYME HINDI SPECIFICITY SUBUNIT"/>
    <property type="match status" value="1"/>
</dbReference>
<dbReference type="GO" id="GO:0004519">
    <property type="term" value="F:endonuclease activity"/>
    <property type="evidence" value="ECO:0007669"/>
    <property type="project" value="UniProtKB-KW"/>
</dbReference>
<dbReference type="InterPro" id="IPR052021">
    <property type="entry name" value="Type-I_RS_S_subunit"/>
</dbReference>
<evidence type="ECO:0000313" key="5">
    <source>
        <dbReference type="EMBL" id="MDB9536761.1"/>
    </source>
</evidence>
<dbReference type="InterPro" id="IPR000055">
    <property type="entry name" value="Restrct_endonuc_typeI_TRD"/>
</dbReference>
<dbReference type="Proteomes" id="UP001211249">
    <property type="component" value="Unassembled WGS sequence"/>
</dbReference>
<keyword evidence="3" id="KW-0238">DNA-binding</keyword>
<accession>A0ABT5AHK6</accession>